<dbReference type="Pfam" id="PF21347">
    <property type="entry name" value="DUF3108_like"/>
    <property type="match status" value="1"/>
</dbReference>
<reference evidence="3" key="2">
    <citation type="journal article" date="2021" name="PeerJ">
        <title>Extensive microbial diversity within the chicken gut microbiome revealed by metagenomics and culture.</title>
        <authorList>
            <person name="Gilroy R."/>
            <person name="Ravi A."/>
            <person name="Getino M."/>
            <person name="Pursley I."/>
            <person name="Horton D.L."/>
            <person name="Alikhan N.F."/>
            <person name="Baker D."/>
            <person name="Gharbi K."/>
            <person name="Hall N."/>
            <person name="Watson M."/>
            <person name="Adriaenssens E.M."/>
            <person name="Foster-Nyarko E."/>
            <person name="Jarju S."/>
            <person name="Secka A."/>
            <person name="Antonio M."/>
            <person name="Oren A."/>
            <person name="Chaudhuri R.R."/>
            <person name="La Ragione R."/>
            <person name="Hildebrand F."/>
            <person name="Pallen M.J."/>
        </authorList>
    </citation>
    <scope>NUCLEOTIDE SEQUENCE</scope>
    <source>
        <strain evidence="3">B3-2255</strain>
    </source>
</reference>
<accession>A0A9D9J0F9</accession>
<feature type="signal peptide" evidence="1">
    <location>
        <begin position="1"/>
        <end position="19"/>
    </location>
</feature>
<dbReference type="AlphaFoldDB" id="A0A9D9J0F9"/>
<evidence type="ECO:0000259" key="2">
    <source>
        <dbReference type="Pfam" id="PF21347"/>
    </source>
</evidence>
<feature type="domain" description="DUF3108" evidence="2">
    <location>
        <begin position="109"/>
        <end position="245"/>
    </location>
</feature>
<feature type="chain" id="PRO_5038592716" description="DUF3108 domain-containing protein" evidence="1">
    <location>
        <begin position="20"/>
        <end position="256"/>
    </location>
</feature>
<dbReference type="EMBL" id="JADILY010000049">
    <property type="protein sequence ID" value="MBO8481375.1"/>
    <property type="molecule type" value="Genomic_DNA"/>
</dbReference>
<dbReference type="InterPro" id="IPR049279">
    <property type="entry name" value="DUF3108-like"/>
</dbReference>
<name>A0A9D9J0F9_9BACT</name>
<evidence type="ECO:0000256" key="1">
    <source>
        <dbReference type="SAM" id="SignalP"/>
    </source>
</evidence>
<organism evidence="3 4">
    <name type="scientific">Candidatus Merdivivens faecigallinarum</name>
    <dbReference type="NCBI Taxonomy" id="2840871"/>
    <lineage>
        <taxon>Bacteria</taxon>
        <taxon>Pseudomonadati</taxon>
        <taxon>Bacteroidota</taxon>
        <taxon>Bacteroidia</taxon>
        <taxon>Bacteroidales</taxon>
        <taxon>Muribaculaceae</taxon>
        <taxon>Muribaculaceae incertae sedis</taxon>
        <taxon>Candidatus Merdivivens</taxon>
    </lineage>
</organism>
<evidence type="ECO:0000313" key="3">
    <source>
        <dbReference type="EMBL" id="MBO8481375.1"/>
    </source>
</evidence>
<sequence>MKRLITALALLVPAILSYGQNVPAPVAAEKGLVLEYKTTTAEGAEMLSKREVVYVKDEGNRKIVGIKDIGTPLEGMSQEQFDRLSTTEYVLTDNSWYIDVIGKTGNMMKEMMEAAGEMEEAELFKNLDIRVDAGESRNPVFPNVMSPGENREFDPVKIKVKIAFFSVTCEIRYEMYECIGTESLTVPAGTFETYIVEQQVLVKQKSLLGGDKQREYERTWYAPGIGEVKTQSLDKNGSMVEETVLNAITRGVEHRQ</sequence>
<reference evidence="3" key="1">
    <citation type="submission" date="2020-10" db="EMBL/GenBank/DDBJ databases">
        <authorList>
            <person name="Gilroy R."/>
        </authorList>
    </citation>
    <scope>NUCLEOTIDE SEQUENCE</scope>
    <source>
        <strain evidence="3">B3-2255</strain>
    </source>
</reference>
<comment type="caution">
    <text evidence="3">The sequence shown here is derived from an EMBL/GenBank/DDBJ whole genome shotgun (WGS) entry which is preliminary data.</text>
</comment>
<gene>
    <name evidence="3" type="ORF">IAC87_02375</name>
</gene>
<keyword evidence="1" id="KW-0732">Signal</keyword>
<protein>
    <recommendedName>
        <fullName evidence="2">DUF3108 domain-containing protein</fullName>
    </recommendedName>
</protein>
<proteinExistence type="predicted"/>
<dbReference type="Gene3D" id="2.40.360.20">
    <property type="match status" value="1"/>
</dbReference>
<evidence type="ECO:0000313" key="4">
    <source>
        <dbReference type="Proteomes" id="UP000823772"/>
    </source>
</evidence>
<dbReference type="Proteomes" id="UP000823772">
    <property type="component" value="Unassembled WGS sequence"/>
</dbReference>